<name>A0AAE9XQT7_9PROT</name>
<dbReference type="InterPro" id="IPR016162">
    <property type="entry name" value="Ald_DH_N"/>
</dbReference>
<dbReference type="KEGG" id="gso:PH603_06955"/>
<dbReference type="FunFam" id="3.40.605.10:FF:000007">
    <property type="entry name" value="NAD/NADP-dependent betaine aldehyde dehydrogenase"/>
    <property type="match status" value="1"/>
</dbReference>
<organism evidence="6 7">
    <name type="scientific">Gimibacter soli</name>
    <dbReference type="NCBI Taxonomy" id="3024400"/>
    <lineage>
        <taxon>Bacteria</taxon>
        <taxon>Pseudomonadati</taxon>
        <taxon>Pseudomonadota</taxon>
        <taxon>Alphaproteobacteria</taxon>
        <taxon>Kordiimonadales</taxon>
        <taxon>Temperatibacteraceae</taxon>
        <taxon>Gimibacter</taxon>
    </lineage>
</organism>
<feature type="domain" description="Aldehyde dehydrogenase" evidence="5">
    <location>
        <begin position="503"/>
        <end position="698"/>
    </location>
</feature>
<evidence type="ECO:0000256" key="2">
    <source>
        <dbReference type="ARBA" id="ARBA00023002"/>
    </source>
</evidence>
<dbReference type="Gene3D" id="3.40.605.10">
    <property type="entry name" value="Aldehyde Dehydrogenase, Chain A, domain 1"/>
    <property type="match status" value="2"/>
</dbReference>
<keyword evidence="2 4" id="KW-0560">Oxidoreductase</keyword>
<dbReference type="PROSITE" id="PS00687">
    <property type="entry name" value="ALDEHYDE_DEHYDR_GLU"/>
    <property type="match status" value="1"/>
</dbReference>
<reference evidence="6" key="1">
    <citation type="submission" date="2023-01" db="EMBL/GenBank/DDBJ databases">
        <title>The genome sequence of Kordiimonadaceae bacterium 6D33.</title>
        <authorList>
            <person name="Liu Y."/>
        </authorList>
    </citation>
    <scope>NUCLEOTIDE SEQUENCE</scope>
    <source>
        <strain evidence="6">6D33</strain>
    </source>
</reference>
<accession>A0AAE9XQT7</accession>
<dbReference type="InterPro" id="IPR015590">
    <property type="entry name" value="Aldehyde_DH_dom"/>
</dbReference>
<dbReference type="Proteomes" id="UP001217500">
    <property type="component" value="Chromosome"/>
</dbReference>
<dbReference type="InterPro" id="IPR029510">
    <property type="entry name" value="Ald_DH_CS_GLU"/>
</dbReference>
<dbReference type="PANTHER" id="PTHR11699">
    <property type="entry name" value="ALDEHYDE DEHYDROGENASE-RELATED"/>
    <property type="match status" value="1"/>
</dbReference>
<dbReference type="FunFam" id="3.40.309.10:FF:000012">
    <property type="entry name" value="Betaine aldehyde dehydrogenase"/>
    <property type="match status" value="1"/>
</dbReference>
<dbReference type="Pfam" id="PF00171">
    <property type="entry name" value="Aldedh"/>
    <property type="match status" value="2"/>
</dbReference>
<comment type="similarity">
    <text evidence="1 4">Belongs to the aldehyde dehydrogenase family.</text>
</comment>
<dbReference type="InterPro" id="IPR016163">
    <property type="entry name" value="Ald_DH_C"/>
</dbReference>
<evidence type="ECO:0000259" key="5">
    <source>
        <dbReference type="Pfam" id="PF00171"/>
    </source>
</evidence>
<dbReference type="EMBL" id="CP116805">
    <property type="protein sequence ID" value="WCL55497.1"/>
    <property type="molecule type" value="Genomic_DNA"/>
</dbReference>
<evidence type="ECO:0000313" key="6">
    <source>
        <dbReference type="EMBL" id="WCL55497.1"/>
    </source>
</evidence>
<sequence length="738" mass="77685">MSVKDKLQTMDYDPAFESRAAADAWLDGHKRRFGHFIGGKWLKPAKAQMLPSFAPATGEVLAEISVGTHAEVTAAVKAARAAEKDWAKTSGHKRAAYLRALARLIEKHAGVLAVLEALDNGKPIRETTNVDIPASVQHFDHHAGWAELIETEFPGHEPVGVAGQIVPWNFPLLMVAWKVAPALAAGNTVVLKPAEFTSLTALYFAELVMAAGLPDGVVNIVTGPGETGALLVEADVDKIAFTGSTEVGKLIRRRIAGTGKHLTLELGGKSPFIVFDDADLDAAADGLADAIWFNQGESCCAGSRLLVQEGIAERFLEKVKVRMAAIRIGHSLDKTVDMGAIVDPVQLERIKRMVAEGTADGAKVWHAPCGLPEDGCYYPPTLVTGAGTANILMQEEVFGPVLSVLTFRTQKEAVALANNSRYGLAASVWSETVSRALEVTAALKAGAVWVNGASMFDASVGFGGMRESGFGREGGREGMTAYLVPKAERKLKDLKADAAPAGSSNAKDIDAAVEATSGAQAAWASKAAAERGTALRRIAETLDARADEFVRKLEATGSGRKAAKAEVETTIRRLFTAAALADKFEGVVHTAPLRGVAFAMNEPFGVLGIACPPEASLLAPVTLAAHALAAGNATVLVPGAALVADLKGLFAGLPVSIVTGDPAASALLLARHGMVDALWSFAGDGAVQEAAAADNMKRTWMGMAKAWDWENGTLTSGKALMERATEVKNIWVPWGDQN</sequence>
<dbReference type="GO" id="GO:0016620">
    <property type="term" value="F:oxidoreductase activity, acting on the aldehyde or oxo group of donors, NAD or NADP as acceptor"/>
    <property type="evidence" value="ECO:0007669"/>
    <property type="project" value="InterPro"/>
</dbReference>
<dbReference type="Gene3D" id="3.40.309.10">
    <property type="entry name" value="Aldehyde Dehydrogenase, Chain A, domain 2"/>
    <property type="match status" value="1"/>
</dbReference>
<evidence type="ECO:0000256" key="1">
    <source>
        <dbReference type="ARBA" id="ARBA00009986"/>
    </source>
</evidence>
<dbReference type="InterPro" id="IPR016161">
    <property type="entry name" value="Ald_DH/histidinol_DH"/>
</dbReference>
<dbReference type="SUPFAM" id="SSF53720">
    <property type="entry name" value="ALDH-like"/>
    <property type="match status" value="2"/>
</dbReference>
<keyword evidence="7" id="KW-1185">Reference proteome</keyword>
<evidence type="ECO:0000256" key="4">
    <source>
        <dbReference type="RuleBase" id="RU003345"/>
    </source>
</evidence>
<gene>
    <name evidence="6" type="ORF">PH603_06955</name>
</gene>
<feature type="active site" evidence="3">
    <location>
        <position position="265"/>
    </location>
</feature>
<dbReference type="RefSeq" id="WP_289505318.1">
    <property type="nucleotide sequence ID" value="NZ_CP116805.1"/>
</dbReference>
<evidence type="ECO:0000256" key="3">
    <source>
        <dbReference type="PROSITE-ProRule" id="PRU10007"/>
    </source>
</evidence>
<evidence type="ECO:0000313" key="7">
    <source>
        <dbReference type="Proteomes" id="UP001217500"/>
    </source>
</evidence>
<feature type="domain" description="Aldehyde dehydrogenase" evidence="5">
    <location>
        <begin position="41"/>
        <end position="486"/>
    </location>
</feature>
<proteinExistence type="inferred from homology"/>
<dbReference type="AlphaFoldDB" id="A0AAE9XQT7"/>
<protein>
    <submittedName>
        <fullName evidence="6">Aldehyde dehydrogenase family protein</fullName>
    </submittedName>
</protein>